<dbReference type="CDD" id="cd01837">
    <property type="entry name" value="SGNH_plant_lipase_like"/>
    <property type="match status" value="1"/>
</dbReference>
<keyword evidence="2" id="KW-0732">Signal</keyword>
<dbReference type="Pfam" id="PF00657">
    <property type="entry name" value="Lipase_GDSL"/>
    <property type="match status" value="1"/>
</dbReference>
<evidence type="ECO:0000313" key="4">
    <source>
        <dbReference type="Proteomes" id="UP001418222"/>
    </source>
</evidence>
<feature type="signal peptide" evidence="2">
    <location>
        <begin position="1"/>
        <end position="36"/>
    </location>
</feature>
<proteinExistence type="inferred from homology"/>
<dbReference type="InterPro" id="IPR036514">
    <property type="entry name" value="SGNH_hydro_sf"/>
</dbReference>
<protein>
    <submittedName>
        <fullName evidence="3">GDSL esterase/lipase EXL3</fullName>
    </submittedName>
</protein>
<evidence type="ECO:0000256" key="2">
    <source>
        <dbReference type="SAM" id="SignalP"/>
    </source>
</evidence>
<reference evidence="3 4" key="1">
    <citation type="journal article" date="2022" name="Nat. Plants">
        <title>Genomes of leafy and leafless Platanthera orchids illuminate the evolution of mycoheterotrophy.</title>
        <authorList>
            <person name="Li M.H."/>
            <person name="Liu K.W."/>
            <person name="Li Z."/>
            <person name="Lu H.C."/>
            <person name="Ye Q.L."/>
            <person name="Zhang D."/>
            <person name="Wang J.Y."/>
            <person name="Li Y.F."/>
            <person name="Zhong Z.M."/>
            <person name="Liu X."/>
            <person name="Yu X."/>
            <person name="Liu D.K."/>
            <person name="Tu X.D."/>
            <person name="Liu B."/>
            <person name="Hao Y."/>
            <person name="Liao X.Y."/>
            <person name="Jiang Y.T."/>
            <person name="Sun W.H."/>
            <person name="Chen J."/>
            <person name="Chen Y.Q."/>
            <person name="Ai Y."/>
            <person name="Zhai J.W."/>
            <person name="Wu S.S."/>
            <person name="Zhou Z."/>
            <person name="Hsiao Y.Y."/>
            <person name="Wu W.L."/>
            <person name="Chen Y.Y."/>
            <person name="Lin Y.F."/>
            <person name="Hsu J.L."/>
            <person name="Li C.Y."/>
            <person name="Wang Z.W."/>
            <person name="Zhao X."/>
            <person name="Zhong W.Y."/>
            <person name="Ma X.K."/>
            <person name="Ma L."/>
            <person name="Huang J."/>
            <person name="Chen G.Z."/>
            <person name="Huang M.Z."/>
            <person name="Huang L."/>
            <person name="Peng D.H."/>
            <person name="Luo Y.B."/>
            <person name="Zou S.Q."/>
            <person name="Chen S.P."/>
            <person name="Lan S."/>
            <person name="Tsai W.C."/>
            <person name="Van de Peer Y."/>
            <person name="Liu Z.J."/>
        </authorList>
    </citation>
    <scope>NUCLEOTIDE SEQUENCE [LARGE SCALE GENOMIC DNA]</scope>
    <source>
        <strain evidence="3">Lor287</strain>
    </source>
</reference>
<dbReference type="EMBL" id="JBBWWQ010000001">
    <property type="protein sequence ID" value="KAK8956898.1"/>
    <property type="molecule type" value="Genomic_DNA"/>
</dbReference>
<dbReference type="GO" id="GO:0016298">
    <property type="term" value="F:lipase activity"/>
    <property type="evidence" value="ECO:0007669"/>
    <property type="project" value="InterPro"/>
</dbReference>
<comment type="caution">
    <text evidence="3">The sequence shown here is derived from an EMBL/GenBank/DDBJ whole genome shotgun (WGS) entry which is preliminary data.</text>
</comment>
<dbReference type="GO" id="GO:0006629">
    <property type="term" value="P:lipid metabolic process"/>
    <property type="evidence" value="ECO:0007669"/>
    <property type="project" value="InterPro"/>
</dbReference>
<dbReference type="InterPro" id="IPR050592">
    <property type="entry name" value="GDSL_lipolytic_enzyme"/>
</dbReference>
<dbReference type="InterPro" id="IPR035669">
    <property type="entry name" value="SGNH_plant_lipase-like"/>
</dbReference>
<comment type="similarity">
    <text evidence="1">Belongs to the 'GDSL' lipolytic enzyme family.</text>
</comment>
<dbReference type="AlphaFoldDB" id="A0AAP0GF82"/>
<dbReference type="Gene3D" id="3.40.50.1110">
    <property type="entry name" value="SGNH hydrolase"/>
    <property type="match status" value="1"/>
</dbReference>
<dbReference type="FunFam" id="3.40.50.1110:FF:000003">
    <property type="entry name" value="GDSL esterase/lipase APG"/>
    <property type="match status" value="1"/>
</dbReference>
<name>A0AAP0GF82_9ASPA</name>
<sequence length="370" mass="40792">MKRINMFHGDSQAALHLLAAMGSFCLICAQLAPAFAAVNETMKTPLAPAVFLFGDSIVDAGNNNDLETIFKCDFPPYGKDFWNNIPTGRFSNGKVPGDFIASILGVKETVPAYLSQKLGDEDLLTGVSFASGSTGYDPITSIVASVISMPDQLKLFSEYKERVKVVAGEERMNSIISEGVFVVCAGSNDIANTYFTTTFRQPHYDIPSYVNLLVNSASDFIQKLHRLGARKIGFVGLPPIGCLPFEITMAGELERKCDEVRNQASVLYNSKISAEIRRLAANFRGTKLVYLDIYTVLLDIIQRPSSFGFEVSDKGCCGTGVFEASMLCNSKSLLCPDDTKYVFWDSFHPTETAYKVIIEKVLQKYIKYLI</sequence>
<gene>
    <name evidence="3" type="primary">EXL3</name>
    <name evidence="3" type="ORF">KSP39_PZI000939</name>
</gene>
<dbReference type="Proteomes" id="UP001418222">
    <property type="component" value="Unassembled WGS sequence"/>
</dbReference>
<dbReference type="SUPFAM" id="SSF52266">
    <property type="entry name" value="SGNH hydrolase"/>
    <property type="match status" value="1"/>
</dbReference>
<evidence type="ECO:0000313" key="3">
    <source>
        <dbReference type="EMBL" id="KAK8956898.1"/>
    </source>
</evidence>
<dbReference type="PANTHER" id="PTHR45642:SF95">
    <property type="entry name" value="GDSL-LIKE LIPASE_ACYLHYDROLASE FAMILY PROTEIN, EXPRESSED"/>
    <property type="match status" value="1"/>
</dbReference>
<accession>A0AAP0GF82</accession>
<organism evidence="3 4">
    <name type="scientific">Platanthera zijinensis</name>
    <dbReference type="NCBI Taxonomy" id="2320716"/>
    <lineage>
        <taxon>Eukaryota</taxon>
        <taxon>Viridiplantae</taxon>
        <taxon>Streptophyta</taxon>
        <taxon>Embryophyta</taxon>
        <taxon>Tracheophyta</taxon>
        <taxon>Spermatophyta</taxon>
        <taxon>Magnoliopsida</taxon>
        <taxon>Liliopsida</taxon>
        <taxon>Asparagales</taxon>
        <taxon>Orchidaceae</taxon>
        <taxon>Orchidoideae</taxon>
        <taxon>Orchideae</taxon>
        <taxon>Orchidinae</taxon>
        <taxon>Platanthera</taxon>
    </lineage>
</organism>
<dbReference type="PANTHER" id="PTHR45642">
    <property type="entry name" value="GDSL ESTERASE/LIPASE EXL3"/>
    <property type="match status" value="1"/>
</dbReference>
<dbReference type="PROSITE" id="PS01098">
    <property type="entry name" value="LIPASE_GDSL_SER"/>
    <property type="match status" value="1"/>
</dbReference>
<evidence type="ECO:0000256" key="1">
    <source>
        <dbReference type="ARBA" id="ARBA00008668"/>
    </source>
</evidence>
<dbReference type="InterPro" id="IPR008265">
    <property type="entry name" value="Lipase_GDSL_AS"/>
</dbReference>
<dbReference type="InterPro" id="IPR001087">
    <property type="entry name" value="GDSL"/>
</dbReference>
<keyword evidence="4" id="KW-1185">Reference proteome</keyword>
<feature type="chain" id="PRO_5042837538" evidence="2">
    <location>
        <begin position="37"/>
        <end position="370"/>
    </location>
</feature>